<dbReference type="InterPro" id="IPR005844">
    <property type="entry name" value="A-D-PHexomutase_a/b/a-I"/>
</dbReference>
<evidence type="ECO:0000256" key="6">
    <source>
        <dbReference type="HAMAP-Rule" id="MF_01554"/>
    </source>
</evidence>
<dbReference type="InterPro" id="IPR005843">
    <property type="entry name" value="A-D-PHexomutase_C"/>
</dbReference>
<keyword evidence="4 6" id="KW-0460">Magnesium</keyword>
<accession>A0ABV5AYB1</accession>
<dbReference type="NCBIfam" id="NF008139">
    <property type="entry name" value="PRK10887.1"/>
    <property type="match status" value="1"/>
</dbReference>
<dbReference type="Gene3D" id="3.30.310.50">
    <property type="entry name" value="Alpha-D-phosphohexomutase, C-terminal domain"/>
    <property type="match status" value="1"/>
</dbReference>
<dbReference type="Pfam" id="PF00408">
    <property type="entry name" value="PGM_PMM_IV"/>
    <property type="match status" value="1"/>
</dbReference>
<comment type="cofactor">
    <cofactor evidence="6">
        <name>Mg(2+)</name>
        <dbReference type="ChEBI" id="CHEBI:18420"/>
    </cofactor>
    <text evidence="6">Binds 1 Mg(2+) ion per subunit.</text>
</comment>
<evidence type="ECO:0000256" key="8">
    <source>
        <dbReference type="RuleBase" id="RU004327"/>
    </source>
</evidence>
<dbReference type="InterPro" id="IPR005845">
    <property type="entry name" value="A-D-PHexomutase_a/b/a-II"/>
</dbReference>
<evidence type="ECO:0000259" key="11">
    <source>
        <dbReference type="Pfam" id="PF02879"/>
    </source>
</evidence>
<evidence type="ECO:0000256" key="3">
    <source>
        <dbReference type="ARBA" id="ARBA00022723"/>
    </source>
</evidence>
<sequence length="446" mass="47669">MGKYFGTDGVRGIANKELTAELAYSIGRCGGYVLAGNVEKPTVVIGMDTRISGLMLESALVAGLLSIGANVIRLGVVSTPGVAYLTRMLKADAGVMISASHNPVEDNGIKFFGGDGFKLSDETELKIEALMDADEDRLPRPVGSGLGAVTVDDKSRYLYLDYLKTTVSNSFKGLKVVLDCANGAAYELAPKLFAELGAEVIAIGAEPDGLNINDHCGSTHPEKLKEEVLRQKADIGLAFDGDADRLIAIDENGAEVDGDFILCICGDAMNRAGKLKDSTIVSTVMSNIGFYKAAEKLSLKTAKTAVGDRYVMEEMRRGGYNLGGEQSGHVIFLDYNTTGDGMLTAIQLVGTLVASGKKLSELKSLMKQYPQVLVNVRVQDKSNYPGNAAIAEAIQKVEQKLGDNGRVLVRPSGTESLIRVMAEGPDKAELERYVEEIAEVVKKELV</sequence>
<keyword evidence="3 6" id="KW-0479">Metal-binding</keyword>
<dbReference type="Pfam" id="PF02879">
    <property type="entry name" value="PGM_PMM_II"/>
    <property type="match status" value="1"/>
</dbReference>
<dbReference type="RefSeq" id="WP_375357472.1">
    <property type="nucleotide sequence ID" value="NZ_JBHHMI010000026.1"/>
</dbReference>
<protein>
    <recommendedName>
        <fullName evidence="6 8">Phosphoglucosamine mutase</fullName>
        <ecNumber evidence="6 8">5.4.2.10</ecNumber>
    </recommendedName>
</protein>
<dbReference type="NCBIfam" id="TIGR01455">
    <property type="entry name" value="glmM"/>
    <property type="match status" value="1"/>
</dbReference>
<feature type="domain" description="Alpha-D-phosphohexomutase alpha/beta/alpha" evidence="12">
    <location>
        <begin position="257"/>
        <end position="369"/>
    </location>
</feature>
<gene>
    <name evidence="6 13" type="primary">glmM</name>
    <name evidence="13" type="ORF">ACE41H_20745</name>
</gene>
<dbReference type="SUPFAM" id="SSF53738">
    <property type="entry name" value="Phosphoglucomutase, first 3 domains"/>
    <property type="match status" value="3"/>
</dbReference>
<feature type="binding site" description="via phosphate group" evidence="6">
    <location>
        <position position="100"/>
    </location>
    <ligand>
        <name>Mg(2+)</name>
        <dbReference type="ChEBI" id="CHEBI:18420"/>
    </ligand>
</feature>
<dbReference type="Gene3D" id="3.40.120.10">
    <property type="entry name" value="Alpha-D-Glucose-1,6-Bisphosphate, subunit A, domain 3"/>
    <property type="match status" value="3"/>
</dbReference>
<feature type="domain" description="Alpha-D-phosphohexomutase C-terminal" evidence="9">
    <location>
        <begin position="373"/>
        <end position="439"/>
    </location>
</feature>
<dbReference type="PANTHER" id="PTHR42946:SF1">
    <property type="entry name" value="PHOSPHOGLUCOMUTASE (ALPHA-D-GLUCOSE-1,6-BISPHOSPHATE-DEPENDENT)"/>
    <property type="match status" value="1"/>
</dbReference>
<evidence type="ECO:0000256" key="7">
    <source>
        <dbReference type="RuleBase" id="RU004326"/>
    </source>
</evidence>
<dbReference type="InterPro" id="IPR016066">
    <property type="entry name" value="A-D-PHexomutase_CS"/>
</dbReference>
<evidence type="ECO:0000313" key="14">
    <source>
        <dbReference type="Proteomes" id="UP001580346"/>
    </source>
</evidence>
<comment type="function">
    <text evidence="6 8">Catalyzes the conversion of glucosamine-6-phosphate to glucosamine-1-phosphate.</text>
</comment>
<evidence type="ECO:0000256" key="2">
    <source>
        <dbReference type="ARBA" id="ARBA00022553"/>
    </source>
</evidence>
<evidence type="ECO:0000259" key="12">
    <source>
        <dbReference type="Pfam" id="PF02880"/>
    </source>
</evidence>
<reference evidence="13 14" key="1">
    <citation type="submission" date="2024-09" db="EMBL/GenBank/DDBJ databases">
        <title>Paenibacillus zeirhizospherea sp. nov., isolated from surface of the maize (Zea mays) roots in a horticulture field, Hungary.</title>
        <authorList>
            <person name="Marton D."/>
            <person name="Farkas M."/>
            <person name="Bedics A."/>
            <person name="Toth E."/>
            <person name="Tancsics A."/>
            <person name="Boka K."/>
            <person name="Maroti G."/>
            <person name="Kriszt B."/>
            <person name="Cserhati M."/>
        </authorList>
    </citation>
    <scope>NUCLEOTIDE SEQUENCE [LARGE SCALE GENOMIC DNA]</scope>
    <source>
        <strain evidence="13 14">KCTC 33519</strain>
    </source>
</reference>
<keyword evidence="14" id="KW-1185">Reference proteome</keyword>
<comment type="PTM">
    <text evidence="6">Activated by phosphorylation.</text>
</comment>
<dbReference type="GO" id="GO:0008966">
    <property type="term" value="F:phosphoglucosamine mutase activity"/>
    <property type="evidence" value="ECO:0007669"/>
    <property type="project" value="UniProtKB-EC"/>
</dbReference>
<dbReference type="PROSITE" id="PS00710">
    <property type="entry name" value="PGM_PMM"/>
    <property type="match status" value="1"/>
</dbReference>
<evidence type="ECO:0000313" key="13">
    <source>
        <dbReference type="EMBL" id="MFB5269197.1"/>
    </source>
</evidence>
<evidence type="ECO:0000256" key="5">
    <source>
        <dbReference type="ARBA" id="ARBA00023235"/>
    </source>
</evidence>
<feature type="binding site" evidence="6">
    <location>
        <position position="244"/>
    </location>
    <ligand>
        <name>Mg(2+)</name>
        <dbReference type="ChEBI" id="CHEBI:18420"/>
    </ligand>
</feature>
<dbReference type="EC" id="5.4.2.10" evidence="6 8"/>
<dbReference type="HAMAP" id="MF_01554_B">
    <property type="entry name" value="GlmM_B"/>
    <property type="match status" value="1"/>
</dbReference>
<comment type="caution">
    <text evidence="13">The sequence shown here is derived from an EMBL/GenBank/DDBJ whole genome shotgun (WGS) entry which is preliminary data.</text>
</comment>
<feature type="domain" description="Alpha-D-phosphohexomutase alpha/beta/alpha" evidence="11">
    <location>
        <begin position="159"/>
        <end position="253"/>
    </location>
</feature>
<dbReference type="InterPro" id="IPR006352">
    <property type="entry name" value="GlmM_bact"/>
</dbReference>
<dbReference type="InterPro" id="IPR016055">
    <property type="entry name" value="A-D-PHexomutase_a/b/a-I/II/III"/>
</dbReference>
<dbReference type="PANTHER" id="PTHR42946">
    <property type="entry name" value="PHOSPHOHEXOSE MUTASE"/>
    <property type="match status" value="1"/>
</dbReference>
<dbReference type="InterPro" id="IPR005846">
    <property type="entry name" value="A-D-PHexomutase_a/b/a-III"/>
</dbReference>
<evidence type="ECO:0000259" key="10">
    <source>
        <dbReference type="Pfam" id="PF02878"/>
    </source>
</evidence>
<feature type="binding site" evidence="6">
    <location>
        <position position="240"/>
    </location>
    <ligand>
        <name>Mg(2+)</name>
        <dbReference type="ChEBI" id="CHEBI:18420"/>
    </ligand>
</feature>
<dbReference type="CDD" id="cd05802">
    <property type="entry name" value="GlmM"/>
    <property type="match status" value="1"/>
</dbReference>
<comment type="similarity">
    <text evidence="1 6 7">Belongs to the phosphohexose mutase family.</text>
</comment>
<name>A0ABV5AYB1_9BACL</name>
<organism evidence="13 14">
    <name type="scientific">Paenibacillus enshidis</name>
    <dbReference type="NCBI Taxonomy" id="1458439"/>
    <lineage>
        <taxon>Bacteria</taxon>
        <taxon>Bacillati</taxon>
        <taxon>Bacillota</taxon>
        <taxon>Bacilli</taxon>
        <taxon>Bacillales</taxon>
        <taxon>Paenibacillaceae</taxon>
        <taxon>Paenibacillus</taxon>
    </lineage>
</organism>
<dbReference type="EMBL" id="JBHHMI010000026">
    <property type="protein sequence ID" value="MFB5269197.1"/>
    <property type="molecule type" value="Genomic_DNA"/>
</dbReference>
<keyword evidence="2 6" id="KW-0597">Phosphoprotein</keyword>
<dbReference type="SUPFAM" id="SSF55957">
    <property type="entry name" value="Phosphoglucomutase, C-terminal domain"/>
    <property type="match status" value="1"/>
</dbReference>
<dbReference type="InterPro" id="IPR036900">
    <property type="entry name" value="A-D-PHexomutase_C_sf"/>
</dbReference>
<keyword evidence="5 6" id="KW-0413">Isomerase</keyword>
<proteinExistence type="inferred from homology"/>
<evidence type="ECO:0000256" key="4">
    <source>
        <dbReference type="ARBA" id="ARBA00022842"/>
    </source>
</evidence>
<dbReference type="PRINTS" id="PR00509">
    <property type="entry name" value="PGMPMM"/>
</dbReference>
<dbReference type="Pfam" id="PF02880">
    <property type="entry name" value="PGM_PMM_III"/>
    <property type="match status" value="1"/>
</dbReference>
<comment type="catalytic activity">
    <reaction evidence="6 8">
        <text>alpha-D-glucosamine 1-phosphate = D-glucosamine 6-phosphate</text>
        <dbReference type="Rhea" id="RHEA:23424"/>
        <dbReference type="ChEBI" id="CHEBI:58516"/>
        <dbReference type="ChEBI" id="CHEBI:58725"/>
        <dbReference type="EC" id="5.4.2.10"/>
    </reaction>
</comment>
<dbReference type="InterPro" id="IPR005841">
    <property type="entry name" value="Alpha-D-phosphohexomutase_SF"/>
</dbReference>
<dbReference type="Proteomes" id="UP001580346">
    <property type="component" value="Unassembled WGS sequence"/>
</dbReference>
<evidence type="ECO:0000259" key="9">
    <source>
        <dbReference type="Pfam" id="PF00408"/>
    </source>
</evidence>
<dbReference type="InterPro" id="IPR050060">
    <property type="entry name" value="Phosphoglucosamine_mutase"/>
</dbReference>
<feature type="domain" description="Alpha-D-phosphohexomutase alpha/beta/alpha" evidence="10">
    <location>
        <begin position="3"/>
        <end position="135"/>
    </location>
</feature>
<feature type="modified residue" description="Phosphoserine" evidence="6">
    <location>
        <position position="100"/>
    </location>
</feature>
<feature type="active site" description="Phosphoserine intermediate" evidence="6">
    <location>
        <position position="100"/>
    </location>
</feature>
<evidence type="ECO:0000256" key="1">
    <source>
        <dbReference type="ARBA" id="ARBA00010231"/>
    </source>
</evidence>
<dbReference type="Pfam" id="PF02878">
    <property type="entry name" value="PGM_PMM_I"/>
    <property type="match status" value="1"/>
</dbReference>
<feature type="binding site" evidence="6">
    <location>
        <position position="242"/>
    </location>
    <ligand>
        <name>Mg(2+)</name>
        <dbReference type="ChEBI" id="CHEBI:18420"/>
    </ligand>
</feature>